<keyword evidence="6" id="KW-1185">Reference proteome</keyword>
<dbReference type="PANTHER" id="PTHR30349:SF64">
    <property type="entry name" value="PROPHAGE INTEGRASE INTD-RELATED"/>
    <property type="match status" value="1"/>
</dbReference>
<accession>A0A937FWP6</accession>
<dbReference type="AlphaFoldDB" id="A0A937FWP6"/>
<evidence type="ECO:0000313" key="6">
    <source>
        <dbReference type="Proteomes" id="UP000614216"/>
    </source>
</evidence>
<dbReference type="PROSITE" id="PS51898">
    <property type="entry name" value="TYR_RECOMBINASE"/>
    <property type="match status" value="1"/>
</dbReference>
<dbReference type="InterPro" id="IPR035386">
    <property type="entry name" value="Arm-DNA-bind_5"/>
</dbReference>
<evidence type="ECO:0000256" key="1">
    <source>
        <dbReference type="ARBA" id="ARBA00008857"/>
    </source>
</evidence>
<evidence type="ECO:0000256" key="3">
    <source>
        <dbReference type="ARBA" id="ARBA00023172"/>
    </source>
</evidence>
<dbReference type="GO" id="GO:0006310">
    <property type="term" value="P:DNA recombination"/>
    <property type="evidence" value="ECO:0007669"/>
    <property type="project" value="UniProtKB-KW"/>
</dbReference>
<keyword evidence="2" id="KW-0238">DNA-binding</keyword>
<reference evidence="5" key="1">
    <citation type="submission" date="2021-01" db="EMBL/GenBank/DDBJ databases">
        <title>Fulvivirga kasyanovii gen. nov., sp nov., a novel member of the phylum Bacteroidetes isolated from seawater in a mussel farm.</title>
        <authorList>
            <person name="Zhao L.-H."/>
            <person name="Wang Z.-J."/>
        </authorList>
    </citation>
    <scope>NUCLEOTIDE SEQUENCE</scope>
    <source>
        <strain evidence="5">29W222</strain>
    </source>
</reference>
<dbReference type="RefSeq" id="WP_202855295.1">
    <property type="nucleotide sequence ID" value="NZ_JAEUGD010000018.1"/>
</dbReference>
<dbReference type="InterPro" id="IPR011010">
    <property type="entry name" value="DNA_brk_join_enz"/>
</dbReference>
<dbReference type="InterPro" id="IPR002104">
    <property type="entry name" value="Integrase_catalytic"/>
</dbReference>
<feature type="domain" description="Tyr recombinase" evidence="4">
    <location>
        <begin position="225"/>
        <end position="420"/>
    </location>
</feature>
<dbReference type="Pfam" id="PF13102">
    <property type="entry name" value="Phage_int_SAM_5"/>
    <property type="match status" value="1"/>
</dbReference>
<protein>
    <submittedName>
        <fullName evidence="5">Site-specific integrase</fullName>
    </submittedName>
</protein>
<dbReference type="Gene3D" id="1.10.443.10">
    <property type="entry name" value="Intergrase catalytic core"/>
    <property type="match status" value="1"/>
</dbReference>
<name>A0A937FWP6_9BACT</name>
<dbReference type="Pfam" id="PF17293">
    <property type="entry name" value="Arm-DNA-bind_5"/>
    <property type="match status" value="1"/>
</dbReference>
<comment type="similarity">
    <text evidence="1">Belongs to the 'phage' integrase family.</text>
</comment>
<evidence type="ECO:0000259" key="4">
    <source>
        <dbReference type="PROSITE" id="PS51898"/>
    </source>
</evidence>
<dbReference type="InterPro" id="IPR025269">
    <property type="entry name" value="SAM-like_dom"/>
</dbReference>
<evidence type="ECO:0000313" key="5">
    <source>
        <dbReference type="EMBL" id="MBL6445746.1"/>
    </source>
</evidence>
<dbReference type="InterPro" id="IPR050090">
    <property type="entry name" value="Tyrosine_recombinase_XerCD"/>
</dbReference>
<dbReference type="GO" id="GO:0003677">
    <property type="term" value="F:DNA binding"/>
    <property type="evidence" value="ECO:0007669"/>
    <property type="project" value="UniProtKB-KW"/>
</dbReference>
<dbReference type="InterPro" id="IPR010998">
    <property type="entry name" value="Integrase_recombinase_N"/>
</dbReference>
<comment type="caution">
    <text evidence="5">The sequence shown here is derived from an EMBL/GenBank/DDBJ whole genome shotgun (WGS) entry which is preliminary data.</text>
</comment>
<dbReference type="EMBL" id="JAEUGD010000018">
    <property type="protein sequence ID" value="MBL6445746.1"/>
    <property type="molecule type" value="Genomic_DNA"/>
</dbReference>
<sequence length="424" mass="49163">MATAVLRLDTRSKKTDVYPIVIRLTHKNLPKMMPTGYKATVDQWDKKNLKVRKGYQNSTRVNAQIGNQLALANDIILRYDYQLKDMTVYELADLVKESINGSRQEKKEVISLKKSTTLSDYGRKVITMYNQSGQYSMAEGFEYAINSMVNYSGRINLLLTDIDEIFLLGYEANCRSKGMKVNAFGAYLRSIRRIYNLAIKDSTTEVSKEHYPFGQGGYSIKKAKTKKRAIKTDYLQVIRDLDYQHDTPIWHHRNYLLFMFNCRGMNFIDLAFLNRENVSEGRLKYRRRKTRRGESVKDFNIKLNEEALGILKYYLNQRRTGNLIFPILQDVIDSDDESYIYKKYTERRSTHNDWLKKIGKDAGIPVTLTTYVIRHTFATAGLHKGVGKNVIGDMLGHTNYYTTEAYFDDFDKEVLDDAADQILS</sequence>
<evidence type="ECO:0000256" key="2">
    <source>
        <dbReference type="ARBA" id="ARBA00023125"/>
    </source>
</evidence>
<dbReference type="Proteomes" id="UP000614216">
    <property type="component" value="Unassembled WGS sequence"/>
</dbReference>
<dbReference type="SUPFAM" id="SSF56349">
    <property type="entry name" value="DNA breaking-rejoining enzymes"/>
    <property type="match status" value="1"/>
</dbReference>
<keyword evidence="3" id="KW-0233">DNA recombination</keyword>
<organism evidence="5 6">
    <name type="scientific">Fulvivirga marina</name>
    <dbReference type="NCBI Taxonomy" id="2494733"/>
    <lineage>
        <taxon>Bacteria</taxon>
        <taxon>Pseudomonadati</taxon>
        <taxon>Bacteroidota</taxon>
        <taxon>Cytophagia</taxon>
        <taxon>Cytophagales</taxon>
        <taxon>Fulvivirgaceae</taxon>
        <taxon>Fulvivirga</taxon>
    </lineage>
</organism>
<dbReference type="Gene3D" id="1.10.150.130">
    <property type="match status" value="1"/>
</dbReference>
<dbReference type="PANTHER" id="PTHR30349">
    <property type="entry name" value="PHAGE INTEGRASE-RELATED"/>
    <property type="match status" value="1"/>
</dbReference>
<dbReference type="GO" id="GO:0015074">
    <property type="term" value="P:DNA integration"/>
    <property type="evidence" value="ECO:0007669"/>
    <property type="project" value="InterPro"/>
</dbReference>
<gene>
    <name evidence="5" type="ORF">JMN32_05460</name>
</gene>
<dbReference type="Pfam" id="PF00589">
    <property type="entry name" value="Phage_integrase"/>
    <property type="match status" value="1"/>
</dbReference>
<dbReference type="InterPro" id="IPR013762">
    <property type="entry name" value="Integrase-like_cat_sf"/>
</dbReference>
<proteinExistence type="inferred from homology"/>